<dbReference type="RefSeq" id="WP_153837755.1">
    <property type="nucleotide sequence ID" value="NZ_VOIX01000002.1"/>
</dbReference>
<accession>A0A646NV33</accession>
<feature type="signal peptide" evidence="1">
    <location>
        <begin position="1"/>
        <end position="22"/>
    </location>
</feature>
<dbReference type="Proteomes" id="UP000432048">
    <property type="component" value="Unassembled WGS sequence"/>
</dbReference>
<dbReference type="EMBL" id="VOIX01000002">
    <property type="protein sequence ID" value="MRJ19774.1"/>
    <property type="molecule type" value="Genomic_DNA"/>
</dbReference>
<protein>
    <recommendedName>
        <fullName evidence="4">DUF1329 domain-containing protein</fullName>
    </recommendedName>
</protein>
<sequence>MKRNVSTLVAAMGFICSTAVFADVTVQQALNAGCYDNQQMREIIDTAKAGKPIGSRTLEKENELTSTYGAKITDSRVTAPATWVYRAYEGADTNNWHVQKLKAGVIYAKAQNDLDKYIKNGGTPEKYWAIDGPDLHQPDFPSATYTTMRLLALQSSDTPQSQFVSFALDYATTGTFGEAVYALQVNPNSPILGLVNCKTAGGEVQVQILGGTTFDTLYRKLRTESVWKRYDRKNDTWIAVPNGTVPEKL</sequence>
<gene>
    <name evidence="2" type="ORF">FRT60_05350</name>
</gene>
<evidence type="ECO:0000313" key="3">
    <source>
        <dbReference type="Proteomes" id="UP000432048"/>
    </source>
</evidence>
<feature type="chain" id="PRO_5024967556" description="DUF1329 domain-containing protein" evidence="1">
    <location>
        <begin position="23"/>
        <end position="249"/>
    </location>
</feature>
<name>A0A646NV33_9PSED</name>
<dbReference type="AlphaFoldDB" id="A0A646NV33"/>
<evidence type="ECO:0000256" key="1">
    <source>
        <dbReference type="SAM" id="SignalP"/>
    </source>
</evidence>
<evidence type="ECO:0008006" key="4">
    <source>
        <dbReference type="Google" id="ProtNLM"/>
    </source>
</evidence>
<organism evidence="2 3">
    <name type="scientific">Pseudomonas haemolytica</name>
    <dbReference type="NCBI Taxonomy" id="2600065"/>
    <lineage>
        <taxon>Bacteria</taxon>
        <taxon>Pseudomonadati</taxon>
        <taxon>Pseudomonadota</taxon>
        <taxon>Gammaproteobacteria</taxon>
        <taxon>Pseudomonadales</taxon>
        <taxon>Pseudomonadaceae</taxon>
        <taxon>Pseudomonas</taxon>
    </lineage>
</organism>
<evidence type="ECO:0000313" key="2">
    <source>
        <dbReference type="EMBL" id="MRJ19774.1"/>
    </source>
</evidence>
<comment type="caution">
    <text evidence="2">The sequence shown here is derived from an EMBL/GenBank/DDBJ whole genome shotgun (WGS) entry which is preliminary data.</text>
</comment>
<keyword evidence="1" id="KW-0732">Signal</keyword>
<reference evidence="2 3" key="1">
    <citation type="submission" date="2019-08" db="EMBL/GenBank/DDBJ databases">
        <title>Pseudomonas haemolytica sp. nov. isolated from raw milk and skim milk concentrate.</title>
        <authorList>
            <person name="Hofmann K."/>
            <person name="Huptas C."/>
            <person name="Doll E."/>
            <person name="Scherer S."/>
            <person name="Wenning M."/>
        </authorList>
    </citation>
    <scope>NUCLEOTIDE SEQUENCE [LARGE SCALE GENOMIC DNA]</scope>
    <source>
        <strain evidence="2 3">DSM 108988</strain>
    </source>
</reference>
<proteinExistence type="predicted"/>